<evidence type="ECO:0000256" key="3">
    <source>
        <dbReference type="PIRSR" id="PIRSR640198-2"/>
    </source>
</evidence>
<dbReference type="EC" id="2.7.7.-" evidence="5"/>
<accession>A0A518BE71</accession>
<reference evidence="5 6" key="1">
    <citation type="submission" date="2019-02" db="EMBL/GenBank/DDBJ databases">
        <title>Deep-cultivation of Planctomycetes and their phenomic and genomic characterization uncovers novel biology.</title>
        <authorList>
            <person name="Wiegand S."/>
            <person name="Jogler M."/>
            <person name="Boedeker C."/>
            <person name="Pinto D."/>
            <person name="Vollmers J."/>
            <person name="Rivas-Marin E."/>
            <person name="Kohn T."/>
            <person name="Peeters S.H."/>
            <person name="Heuer A."/>
            <person name="Rast P."/>
            <person name="Oberbeckmann S."/>
            <person name="Bunk B."/>
            <person name="Jeske O."/>
            <person name="Meyerdierks A."/>
            <person name="Storesund J.E."/>
            <person name="Kallscheuer N."/>
            <person name="Luecker S."/>
            <person name="Lage O.M."/>
            <person name="Pohl T."/>
            <person name="Merkel B.J."/>
            <person name="Hornburger P."/>
            <person name="Mueller R.-W."/>
            <person name="Bruemmer F."/>
            <person name="Labrenz M."/>
            <person name="Spormann A.M."/>
            <person name="Op den Camp H."/>
            <person name="Overmann J."/>
            <person name="Amann R."/>
            <person name="Jetten M.S.M."/>
            <person name="Mascher T."/>
            <person name="Medema M.H."/>
            <person name="Devos D.P."/>
            <person name="Kaster A.-K."/>
            <person name="Ovreas L."/>
            <person name="Rohde M."/>
            <person name="Galperin M.Y."/>
            <person name="Jogler C."/>
        </authorList>
    </citation>
    <scope>NUCLEOTIDE SEQUENCE [LARGE SCALE GENOMIC DNA]</scope>
    <source>
        <strain evidence="5 6">Pla133</strain>
    </source>
</reference>
<dbReference type="InterPro" id="IPR036597">
    <property type="entry name" value="Fido-like_dom_sf"/>
</dbReference>
<dbReference type="PANTHER" id="PTHR13504">
    <property type="entry name" value="FIDO DOMAIN-CONTAINING PROTEIN DDB_G0283145"/>
    <property type="match status" value="1"/>
</dbReference>
<dbReference type="KEGG" id="pbap:Pla133_03480"/>
<dbReference type="InterPro" id="IPR025758">
    <property type="entry name" value="Fic/DOC_N"/>
</dbReference>
<evidence type="ECO:0000256" key="2">
    <source>
        <dbReference type="PIRSR" id="PIRSR640198-1"/>
    </source>
</evidence>
<feature type="binding site" evidence="1">
    <location>
        <position position="259"/>
    </location>
    <ligand>
        <name>ATP</name>
        <dbReference type="ChEBI" id="CHEBI:30616"/>
    </ligand>
</feature>
<feature type="binding site" evidence="1">
    <location>
        <begin position="222"/>
        <end position="228"/>
    </location>
    <ligand>
        <name>ATP</name>
        <dbReference type="ChEBI" id="CHEBI:30616"/>
    </ligand>
</feature>
<name>A0A518BE71_9BACT</name>
<sequence length="393" mass="43210">MKRGPTGVVKTGPSLGGEVVRAFVPHPLPPSPDLEIDEELRELLDQAHLALGRLDALSTLLPDTAIFLYTYVRKEAVLSSQIEGTQSSLSDLLLFELDEAPGVPVDDVSEVSSYVRALELGVRRVREGFPLAGRLLLELHAELLSSGRGSEKLPGQYRTSQNWIGGPRPGVAAFVPPPPEDVAACMGDLEKFLHDVPERTPPLIKAALAHVQFETIHPFLDGNGRLGRLLTTMLLVREGILREPMLYLSLYLKTHRDEYYDLLQTVRTEGDWEAWLRFFVRGVMQTSEAAVSTATELTRLIEGDQERIRGLGRTAGSALQVHQALCRSPVQSSPSLVERTGLTKPTVNSVLERLSSAELPGGPIARELTGKRRGRVFAYSRYLQILGDGVDVD</sequence>
<proteinExistence type="predicted"/>
<evidence type="ECO:0000313" key="5">
    <source>
        <dbReference type="EMBL" id="QDU65284.1"/>
    </source>
</evidence>
<dbReference type="EMBL" id="CP036287">
    <property type="protein sequence ID" value="QDU65284.1"/>
    <property type="molecule type" value="Genomic_DNA"/>
</dbReference>
<organism evidence="5 6">
    <name type="scientific">Engelhardtia mirabilis</name>
    <dbReference type="NCBI Taxonomy" id="2528011"/>
    <lineage>
        <taxon>Bacteria</taxon>
        <taxon>Pseudomonadati</taxon>
        <taxon>Planctomycetota</taxon>
        <taxon>Planctomycetia</taxon>
        <taxon>Planctomycetia incertae sedis</taxon>
        <taxon>Engelhardtia</taxon>
    </lineage>
</organism>
<keyword evidence="5" id="KW-0548">Nucleotidyltransferase</keyword>
<keyword evidence="1" id="KW-0547">Nucleotide-binding</keyword>
<dbReference type="InterPro" id="IPR003812">
    <property type="entry name" value="Fido"/>
</dbReference>
<dbReference type="GO" id="GO:0005524">
    <property type="term" value="F:ATP binding"/>
    <property type="evidence" value="ECO:0007669"/>
    <property type="project" value="UniProtKB-KW"/>
</dbReference>
<dbReference type="SUPFAM" id="SSF140931">
    <property type="entry name" value="Fic-like"/>
    <property type="match status" value="1"/>
</dbReference>
<dbReference type="PANTHER" id="PTHR13504:SF38">
    <property type="entry name" value="FIDO DOMAIN-CONTAINING PROTEIN"/>
    <property type="match status" value="1"/>
</dbReference>
<keyword evidence="1" id="KW-0067">ATP-binding</keyword>
<dbReference type="RefSeq" id="WP_145070701.1">
    <property type="nucleotide sequence ID" value="NZ_CP036287.1"/>
</dbReference>
<protein>
    <submittedName>
        <fullName evidence="5">Adenosine monophosphate-protein transferase SoFic</fullName>
        <ecNumber evidence="5">2.7.7.-</ecNumber>
    </submittedName>
</protein>
<dbReference type="Pfam" id="PF02661">
    <property type="entry name" value="Fic"/>
    <property type="match status" value="1"/>
</dbReference>
<feature type="active site" evidence="2">
    <location>
        <position position="217"/>
    </location>
</feature>
<dbReference type="InterPro" id="IPR040198">
    <property type="entry name" value="Fido_containing"/>
</dbReference>
<dbReference type="AlphaFoldDB" id="A0A518BE71"/>
<feature type="domain" description="Fido" evidence="4">
    <location>
        <begin position="131"/>
        <end position="281"/>
    </location>
</feature>
<dbReference type="Proteomes" id="UP000316921">
    <property type="component" value="Chromosome"/>
</dbReference>
<feature type="binding site" evidence="3">
    <location>
        <begin position="221"/>
        <end position="228"/>
    </location>
    <ligand>
        <name>ATP</name>
        <dbReference type="ChEBI" id="CHEBI:30616"/>
    </ligand>
</feature>
<gene>
    <name evidence="5" type="ORF">Pla133_03480</name>
</gene>
<dbReference type="Gene3D" id="1.10.3290.10">
    <property type="entry name" value="Fido-like domain"/>
    <property type="match status" value="1"/>
</dbReference>
<dbReference type="InterPro" id="IPR026287">
    <property type="entry name" value="SoFic-like"/>
</dbReference>
<keyword evidence="5" id="KW-0808">Transferase</keyword>
<dbReference type="Pfam" id="PF13784">
    <property type="entry name" value="Fic_N"/>
    <property type="match status" value="1"/>
</dbReference>
<dbReference type="GO" id="GO:0016779">
    <property type="term" value="F:nucleotidyltransferase activity"/>
    <property type="evidence" value="ECO:0007669"/>
    <property type="project" value="UniProtKB-KW"/>
</dbReference>
<dbReference type="PROSITE" id="PS51459">
    <property type="entry name" value="FIDO"/>
    <property type="match status" value="1"/>
</dbReference>
<evidence type="ECO:0000313" key="6">
    <source>
        <dbReference type="Proteomes" id="UP000316921"/>
    </source>
</evidence>
<keyword evidence="6" id="KW-1185">Reference proteome</keyword>
<feature type="binding site" evidence="3">
    <location>
        <begin position="259"/>
        <end position="260"/>
    </location>
    <ligand>
        <name>ATP</name>
        <dbReference type="ChEBI" id="CHEBI:30616"/>
    </ligand>
</feature>
<feature type="binding site" evidence="1">
    <location>
        <position position="217"/>
    </location>
    <ligand>
        <name>ATP</name>
        <dbReference type="ChEBI" id="CHEBI:30616"/>
    </ligand>
</feature>
<dbReference type="PIRSF" id="PIRSF038925">
    <property type="entry name" value="AMP-prot_trans"/>
    <property type="match status" value="1"/>
</dbReference>
<evidence type="ECO:0000256" key="1">
    <source>
        <dbReference type="PIRSR" id="PIRSR038925-1"/>
    </source>
</evidence>
<feature type="binding site" evidence="1">
    <location>
        <position position="83"/>
    </location>
    <ligand>
        <name>ATP</name>
        <dbReference type="ChEBI" id="CHEBI:30616"/>
    </ligand>
</feature>
<evidence type="ECO:0000259" key="4">
    <source>
        <dbReference type="PROSITE" id="PS51459"/>
    </source>
</evidence>